<feature type="chain" id="PRO_5032338178" evidence="2">
    <location>
        <begin position="18"/>
        <end position="154"/>
    </location>
</feature>
<gene>
    <name evidence="3" type="ORF">SPHA_58701</name>
</gene>
<comment type="caution">
    <text evidence="3">The sequence shown here is derived from an EMBL/GenBank/DDBJ whole genome shotgun (WGS) entry which is preliminary data.</text>
</comment>
<keyword evidence="4" id="KW-1185">Reference proteome</keyword>
<evidence type="ECO:0000313" key="4">
    <source>
        <dbReference type="Proteomes" id="UP000597762"/>
    </source>
</evidence>
<accession>A0A812DL60</accession>
<keyword evidence="1" id="KW-0812">Transmembrane</keyword>
<protein>
    <submittedName>
        <fullName evidence="3">DRS2</fullName>
    </submittedName>
</protein>
<keyword evidence="1" id="KW-0472">Membrane</keyword>
<dbReference type="AlphaFoldDB" id="A0A812DL60"/>
<name>A0A812DL60_ACAPH</name>
<feature type="signal peptide" evidence="2">
    <location>
        <begin position="1"/>
        <end position="17"/>
    </location>
</feature>
<sequence length="154" mass="17206">MFHFSSLSLSLVPKVCTQVNLCSPSLSLSLSLSVRPVPCYLPVGVISTVISAFLLFARITETASIAEKMFSHVHIHGYPRHLISRVSISSSTTLQLLLCNIHLYIHFDNVVHICIIMRYYPKDGYAFSQEEHGVIAQAELIRVYDTTKSKPEGL</sequence>
<proteinExistence type="predicted"/>
<keyword evidence="1" id="KW-1133">Transmembrane helix</keyword>
<dbReference type="Proteomes" id="UP000597762">
    <property type="component" value="Unassembled WGS sequence"/>
</dbReference>
<evidence type="ECO:0000313" key="3">
    <source>
        <dbReference type="EMBL" id="CAE1306500.1"/>
    </source>
</evidence>
<feature type="transmembrane region" description="Helical" evidence="1">
    <location>
        <begin position="41"/>
        <end position="59"/>
    </location>
</feature>
<reference evidence="3" key="1">
    <citation type="submission" date="2021-01" db="EMBL/GenBank/DDBJ databases">
        <authorList>
            <person name="Li R."/>
            <person name="Bekaert M."/>
        </authorList>
    </citation>
    <scope>NUCLEOTIDE SEQUENCE</scope>
    <source>
        <strain evidence="3">Farmed</strain>
    </source>
</reference>
<evidence type="ECO:0000256" key="1">
    <source>
        <dbReference type="SAM" id="Phobius"/>
    </source>
</evidence>
<evidence type="ECO:0000256" key="2">
    <source>
        <dbReference type="SAM" id="SignalP"/>
    </source>
</evidence>
<keyword evidence="2" id="KW-0732">Signal</keyword>
<organism evidence="3 4">
    <name type="scientific">Acanthosepion pharaonis</name>
    <name type="common">Pharaoh cuttlefish</name>
    <name type="synonym">Sepia pharaonis</name>
    <dbReference type="NCBI Taxonomy" id="158019"/>
    <lineage>
        <taxon>Eukaryota</taxon>
        <taxon>Metazoa</taxon>
        <taxon>Spiralia</taxon>
        <taxon>Lophotrochozoa</taxon>
        <taxon>Mollusca</taxon>
        <taxon>Cephalopoda</taxon>
        <taxon>Coleoidea</taxon>
        <taxon>Decapodiformes</taxon>
        <taxon>Sepiida</taxon>
        <taxon>Sepiina</taxon>
        <taxon>Sepiidae</taxon>
        <taxon>Acanthosepion</taxon>
    </lineage>
</organism>
<dbReference type="EMBL" id="CAHIKZ030004034">
    <property type="protein sequence ID" value="CAE1306500.1"/>
    <property type="molecule type" value="Genomic_DNA"/>
</dbReference>
<dbReference type="OrthoDB" id="377733at2759"/>